<reference evidence="4" key="2">
    <citation type="submission" date="2021-07" db="EMBL/GenBank/DDBJ databases">
        <title>Comparative genomics of Bacteroides fragilis group isolates reveals species-dependent resistance mechanisms and validates clinical tools for resistance prediction.</title>
        <authorList>
            <person name="Wallace M.J."/>
            <person name="Jean S."/>
            <person name="Wallace M.A."/>
            <person name="Carey-Ann B.D."/>
            <person name="Dantas G."/>
        </authorList>
    </citation>
    <scope>NUCLEOTIDE SEQUENCE</scope>
    <source>
        <strain evidence="4">BJH_160</strain>
    </source>
</reference>
<dbReference type="PANTHER" id="PTHR37312">
    <property type="entry name" value="MEMBRANE-BOUND ACYLTRANSFERASE YKRP-RELATED"/>
    <property type="match status" value="1"/>
</dbReference>
<protein>
    <submittedName>
        <fullName evidence="4">Acyltransferase</fullName>
    </submittedName>
    <submittedName>
        <fullName evidence="3">Putative acetyltransferase membrane protein</fullName>
    </submittedName>
</protein>
<name>A0A174MCE0_BACT4</name>
<dbReference type="EMBL" id="CZAP01000004">
    <property type="protein sequence ID" value="CUP34023.1"/>
    <property type="molecule type" value="Genomic_DNA"/>
</dbReference>
<dbReference type="GO" id="GO:0016747">
    <property type="term" value="F:acyltransferase activity, transferring groups other than amino-acyl groups"/>
    <property type="evidence" value="ECO:0007669"/>
    <property type="project" value="InterPro"/>
</dbReference>
<dbReference type="AlphaFoldDB" id="A0A174MCE0"/>
<dbReference type="Proteomes" id="UP001200544">
    <property type="component" value="Unassembled WGS sequence"/>
</dbReference>
<evidence type="ECO:0000313" key="5">
    <source>
        <dbReference type="Proteomes" id="UP000095576"/>
    </source>
</evidence>
<keyword evidence="1" id="KW-0812">Transmembrane</keyword>
<feature type="transmembrane region" description="Helical" evidence="1">
    <location>
        <begin position="43"/>
        <end position="60"/>
    </location>
</feature>
<organism evidence="3 5">
    <name type="scientific">Bacteroides thetaiotaomicron</name>
    <dbReference type="NCBI Taxonomy" id="818"/>
    <lineage>
        <taxon>Bacteria</taxon>
        <taxon>Pseudomonadati</taxon>
        <taxon>Bacteroidota</taxon>
        <taxon>Bacteroidia</taxon>
        <taxon>Bacteroidales</taxon>
        <taxon>Bacteroidaceae</taxon>
        <taxon>Bacteroides</taxon>
    </lineage>
</organism>
<evidence type="ECO:0000313" key="4">
    <source>
        <dbReference type="EMBL" id="MCE9241060.1"/>
    </source>
</evidence>
<feature type="transmembrane region" description="Helical" evidence="1">
    <location>
        <begin position="263"/>
        <end position="282"/>
    </location>
</feature>
<dbReference type="PANTHER" id="PTHR37312:SF1">
    <property type="entry name" value="MEMBRANE-BOUND ACYLTRANSFERASE YKRP-RELATED"/>
    <property type="match status" value="1"/>
</dbReference>
<evidence type="ECO:0000256" key="1">
    <source>
        <dbReference type="SAM" id="Phobius"/>
    </source>
</evidence>
<evidence type="ECO:0000313" key="3">
    <source>
        <dbReference type="EMBL" id="CUP34023.1"/>
    </source>
</evidence>
<feature type="transmembrane region" description="Helical" evidence="1">
    <location>
        <begin position="113"/>
        <end position="135"/>
    </location>
</feature>
<keyword evidence="1" id="KW-1133">Transmembrane helix</keyword>
<dbReference type="InterPro" id="IPR052734">
    <property type="entry name" value="Nod_factor_acetyltransferase"/>
</dbReference>
<keyword evidence="1" id="KW-0472">Membrane</keyword>
<feature type="transmembrane region" description="Helical" evidence="1">
    <location>
        <begin position="21"/>
        <end position="37"/>
    </location>
</feature>
<feature type="transmembrane region" description="Helical" evidence="1">
    <location>
        <begin position="202"/>
        <end position="218"/>
    </location>
</feature>
<keyword evidence="3" id="KW-0808">Transferase</keyword>
<feature type="transmembrane region" description="Helical" evidence="1">
    <location>
        <begin position="81"/>
        <end position="101"/>
    </location>
</feature>
<gene>
    <name evidence="3" type="ORF">ERS852511_01831</name>
    <name evidence="4" type="ORF">K0H07_28475</name>
</gene>
<dbReference type="EMBL" id="JAHYQA010000041">
    <property type="protein sequence ID" value="MCE9241060.1"/>
    <property type="molecule type" value="Genomic_DNA"/>
</dbReference>
<dbReference type="Proteomes" id="UP000095576">
    <property type="component" value="Unassembled WGS sequence"/>
</dbReference>
<feature type="domain" description="Acyltransferase 3" evidence="2">
    <location>
        <begin position="14"/>
        <end position="307"/>
    </location>
</feature>
<feature type="transmembrane region" description="Helical" evidence="1">
    <location>
        <begin position="224"/>
        <end position="242"/>
    </location>
</feature>
<feature type="transmembrane region" description="Helical" evidence="1">
    <location>
        <begin position="294"/>
        <end position="313"/>
    </location>
</feature>
<dbReference type="RefSeq" id="WP_172681583.1">
    <property type="nucleotide sequence ID" value="NZ_BAABZI010000001.1"/>
</dbReference>
<dbReference type="InterPro" id="IPR002656">
    <property type="entry name" value="Acyl_transf_3_dom"/>
</dbReference>
<accession>A0A174MCE0</accession>
<proteinExistence type="predicted"/>
<dbReference type="Pfam" id="PF01757">
    <property type="entry name" value="Acyl_transf_3"/>
    <property type="match status" value="1"/>
</dbReference>
<sequence length="328" mass="38761">MNTVQIISGSKRIDYVDHLKGFAILLVVMSHVIGKTLGYDHIFLLNVITSFYMPLFMFLSGLCCRKKNNLLYNIIKKMKRLLVPFVLFGLLRCFFINENWIHLFDTELKVGYWFLFVLFVIFVIYYFLQGIFILLKIKNFKTEIIAYFITFIMLYGLKYILPSMVSSYLSMGLIAGMFPFFVLGVLVAQYEKMMHLITNDKMYTLSLFLAVICFYYFYYVSSSMLFLVPLKFCMVIVVFNFFRLNSDKWIIGKYLQFWGGKSLNIYVIHYYFLLYIPFWGNWIQVENNQLYTPLLLVAVLFLSVIIIVCTLILDKILCTSSFINKYIL</sequence>
<feature type="transmembrane region" description="Helical" evidence="1">
    <location>
        <begin position="167"/>
        <end position="190"/>
    </location>
</feature>
<keyword evidence="4" id="KW-0012">Acyltransferase</keyword>
<reference evidence="3 5" key="1">
    <citation type="submission" date="2015-09" db="EMBL/GenBank/DDBJ databases">
        <authorList>
            <consortium name="Pathogen Informatics"/>
        </authorList>
    </citation>
    <scope>NUCLEOTIDE SEQUENCE [LARGE SCALE GENOMIC DNA]</scope>
    <source>
        <strain evidence="3 5">2789STDY5834899</strain>
    </source>
</reference>
<feature type="transmembrane region" description="Helical" evidence="1">
    <location>
        <begin position="144"/>
        <end position="161"/>
    </location>
</feature>
<evidence type="ECO:0000259" key="2">
    <source>
        <dbReference type="Pfam" id="PF01757"/>
    </source>
</evidence>